<keyword evidence="3" id="KW-1185">Reference proteome</keyword>
<dbReference type="EMBL" id="FOBF01000009">
    <property type="protein sequence ID" value="SEM04622.1"/>
    <property type="molecule type" value="Genomic_DNA"/>
</dbReference>
<feature type="compositionally biased region" description="Low complexity" evidence="1">
    <location>
        <begin position="12"/>
        <end position="24"/>
    </location>
</feature>
<organism evidence="2 3">
    <name type="scientific">Nonomuraea pusilla</name>
    <dbReference type="NCBI Taxonomy" id="46177"/>
    <lineage>
        <taxon>Bacteria</taxon>
        <taxon>Bacillati</taxon>
        <taxon>Actinomycetota</taxon>
        <taxon>Actinomycetes</taxon>
        <taxon>Streptosporangiales</taxon>
        <taxon>Streptosporangiaceae</taxon>
        <taxon>Nonomuraea</taxon>
    </lineage>
</organism>
<dbReference type="OrthoDB" id="3535961at2"/>
<feature type="compositionally biased region" description="Low complexity" evidence="1">
    <location>
        <begin position="71"/>
        <end position="93"/>
    </location>
</feature>
<dbReference type="AlphaFoldDB" id="A0A1H7V5T6"/>
<dbReference type="STRING" id="46177.SAMN05660976_04009"/>
<gene>
    <name evidence="2" type="ORF">SAMN05660976_04009</name>
</gene>
<proteinExistence type="predicted"/>
<evidence type="ECO:0000313" key="3">
    <source>
        <dbReference type="Proteomes" id="UP000198953"/>
    </source>
</evidence>
<dbReference type="RefSeq" id="WP_143078700.1">
    <property type="nucleotide sequence ID" value="NZ_FOBF01000009.1"/>
</dbReference>
<feature type="compositionally biased region" description="Basic and acidic residues" evidence="1">
    <location>
        <begin position="1"/>
        <end position="11"/>
    </location>
</feature>
<feature type="region of interest" description="Disordered" evidence="1">
    <location>
        <begin position="1"/>
        <end position="24"/>
    </location>
</feature>
<sequence>MRGITRERTPRPETGPGRRPVPGVRGRAFAVALAAVLLGAGCAQQDKPFTPREAADAPVTSGSRSEPSEPSEPSASATSPHTSPATPTSAPASGTQTLDVADGLRVRIDWPDAPDPLLKVIADYYVGTRRAVVEGQPRYNEGLELDAALKATAWVTEFADQERSLRGTGRLYDLRVVSRQGNGAQVSACVDESRLRLTDTRTGKPVPRQPAWTRTPYPLSVVAHRDAEGGWRIRAFVPGEGGCR</sequence>
<name>A0A1H7V5T6_9ACTN</name>
<evidence type="ECO:0000256" key="1">
    <source>
        <dbReference type="SAM" id="MobiDB-lite"/>
    </source>
</evidence>
<evidence type="ECO:0000313" key="2">
    <source>
        <dbReference type="EMBL" id="SEM04622.1"/>
    </source>
</evidence>
<protein>
    <submittedName>
        <fullName evidence="2">Uncharacterized protein</fullName>
    </submittedName>
</protein>
<feature type="region of interest" description="Disordered" evidence="1">
    <location>
        <begin position="42"/>
        <end position="96"/>
    </location>
</feature>
<reference evidence="2 3" key="1">
    <citation type="submission" date="2016-10" db="EMBL/GenBank/DDBJ databases">
        <authorList>
            <person name="de Groot N.N."/>
        </authorList>
    </citation>
    <scope>NUCLEOTIDE SEQUENCE [LARGE SCALE GENOMIC DNA]</scope>
    <source>
        <strain evidence="2 3">DSM 43357</strain>
    </source>
</reference>
<dbReference type="Proteomes" id="UP000198953">
    <property type="component" value="Unassembled WGS sequence"/>
</dbReference>
<accession>A0A1H7V5T6</accession>